<reference evidence="1 2" key="1">
    <citation type="journal article" date="2019" name="Int. J. Syst. Evol. Microbiol.">
        <title>The Global Catalogue of Microorganisms (GCM) 10K type strain sequencing project: providing services to taxonomists for standard genome sequencing and annotation.</title>
        <authorList>
            <consortium name="The Broad Institute Genomics Platform"/>
            <consortium name="The Broad Institute Genome Sequencing Center for Infectious Disease"/>
            <person name="Wu L."/>
            <person name="Ma J."/>
        </authorList>
    </citation>
    <scope>NUCLEOTIDE SEQUENCE [LARGE SCALE GENOMIC DNA]</scope>
    <source>
        <strain evidence="1 2">CGMCC 1.12543</strain>
    </source>
</reference>
<dbReference type="RefSeq" id="WP_247418269.1">
    <property type="nucleotide sequence ID" value="NZ_JALLGW010000001.1"/>
</dbReference>
<comment type="caution">
    <text evidence="1">The sequence shown here is derived from an EMBL/GenBank/DDBJ whole genome shotgun (WGS) entry which is preliminary data.</text>
</comment>
<protein>
    <recommendedName>
        <fullName evidence="3">AbrB/MazE/SpoVT family DNA-binding domain-containing protein</fullName>
    </recommendedName>
</protein>
<evidence type="ECO:0000313" key="1">
    <source>
        <dbReference type="EMBL" id="MFC5969884.1"/>
    </source>
</evidence>
<proteinExistence type="predicted"/>
<gene>
    <name evidence="1" type="ORF">ACFPYI_00935</name>
</gene>
<dbReference type="Proteomes" id="UP001596099">
    <property type="component" value="Unassembled WGS sequence"/>
</dbReference>
<dbReference type="InterPro" id="IPR056231">
    <property type="entry name" value="VNG_1110C-like"/>
</dbReference>
<dbReference type="EMBL" id="JBHSQH010000001">
    <property type="protein sequence ID" value="MFC5969884.1"/>
    <property type="molecule type" value="Genomic_DNA"/>
</dbReference>
<name>A0ABD5RHT5_9EURY</name>
<dbReference type="Pfam" id="PF24397">
    <property type="entry name" value="VNG_1110C"/>
    <property type="match status" value="1"/>
</dbReference>
<evidence type="ECO:0000313" key="2">
    <source>
        <dbReference type="Proteomes" id="UP001596099"/>
    </source>
</evidence>
<dbReference type="AlphaFoldDB" id="A0ABD5RHT5"/>
<sequence>MSDAGRFRDSTQIVLPRGRLGDLRADLGREFTLTFVEQDGRVRIIGSPVEIKSASDWLVRHGISLP</sequence>
<accession>A0ABD5RHT5</accession>
<keyword evidence="2" id="KW-1185">Reference proteome</keyword>
<evidence type="ECO:0008006" key="3">
    <source>
        <dbReference type="Google" id="ProtNLM"/>
    </source>
</evidence>
<organism evidence="1 2">
    <name type="scientific">Halomarina salina</name>
    <dbReference type="NCBI Taxonomy" id="1872699"/>
    <lineage>
        <taxon>Archaea</taxon>
        <taxon>Methanobacteriati</taxon>
        <taxon>Methanobacteriota</taxon>
        <taxon>Stenosarchaea group</taxon>
        <taxon>Halobacteria</taxon>
        <taxon>Halobacteriales</taxon>
        <taxon>Natronomonadaceae</taxon>
        <taxon>Halomarina</taxon>
    </lineage>
</organism>